<protein>
    <submittedName>
        <fullName evidence="2">Uncharacterized protein</fullName>
    </submittedName>
</protein>
<evidence type="ECO:0000313" key="2">
    <source>
        <dbReference type="EMBL" id="KAF6232510.1"/>
    </source>
</evidence>
<dbReference type="EMBL" id="JACCJC010000047">
    <property type="protein sequence ID" value="KAF6232510.1"/>
    <property type="molecule type" value="Genomic_DNA"/>
</dbReference>
<dbReference type="Proteomes" id="UP000578531">
    <property type="component" value="Unassembled WGS sequence"/>
</dbReference>
<accession>A0A8H6FPW6</accession>
<sequence length="51" mass="5719">MGVRYWFGSRHQGHRPASPRDVASAEADSDDEDETGNGNEKQLTEDELNQD</sequence>
<proteinExistence type="predicted"/>
<dbReference type="GeneID" id="59290828"/>
<evidence type="ECO:0000256" key="1">
    <source>
        <dbReference type="SAM" id="MobiDB-lite"/>
    </source>
</evidence>
<comment type="caution">
    <text evidence="2">The sequence shown here is derived from an EMBL/GenBank/DDBJ whole genome shotgun (WGS) entry which is preliminary data.</text>
</comment>
<evidence type="ECO:0000313" key="3">
    <source>
        <dbReference type="Proteomes" id="UP000578531"/>
    </source>
</evidence>
<organism evidence="2 3">
    <name type="scientific">Letharia columbiana</name>
    <dbReference type="NCBI Taxonomy" id="112416"/>
    <lineage>
        <taxon>Eukaryota</taxon>
        <taxon>Fungi</taxon>
        <taxon>Dikarya</taxon>
        <taxon>Ascomycota</taxon>
        <taxon>Pezizomycotina</taxon>
        <taxon>Lecanoromycetes</taxon>
        <taxon>OSLEUM clade</taxon>
        <taxon>Lecanoromycetidae</taxon>
        <taxon>Lecanorales</taxon>
        <taxon>Lecanorineae</taxon>
        <taxon>Parmeliaceae</taxon>
        <taxon>Letharia</taxon>
    </lineage>
</organism>
<feature type="region of interest" description="Disordered" evidence="1">
    <location>
        <begin position="1"/>
        <end position="51"/>
    </location>
</feature>
<dbReference type="RefSeq" id="XP_037161936.1">
    <property type="nucleotide sequence ID" value="XM_037311069.1"/>
</dbReference>
<keyword evidence="3" id="KW-1185">Reference proteome</keyword>
<name>A0A8H6FPW6_9LECA</name>
<gene>
    <name evidence="2" type="ORF">HO173_009176</name>
</gene>
<reference evidence="2 3" key="1">
    <citation type="journal article" date="2020" name="Genomics">
        <title>Complete, high-quality genomes from long-read metagenomic sequencing of two wolf lichen thalli reveals enigmatic genome architecture.</title>
        <authorList>
            <person name="McKenzie S.K."/>
            <person name="Walston R.F."/>
            <person name="Allen J.L."/>
        </authorList>
    </citation>
    <scope>NUCLEOTIDE SEQUENCE [LARGE SCALE GENOMIC DNA]</scope>
    <source>
        <strain evidence="2">WasteWater2</strain>
    </source>
</reference>
<dbReference type="AlphaFoldDB" id="A0A8H6FPW6"/>